<dbReference type="Proteomes" id="UP000636960">
    <property type="component" value="Unassembled WGS sequence"/>
</dbReference>
<sequence length="175" mass="17769">MVSSSTYPLTATPPAVAVAAPVRSTVARRRIHRRFIGTHPTGLADKVTNCALTTAMRHTRHMTAKRIVLLVTSLVVAALGTFFALARWDTASRVASVASALAGVAAVGVAVWAALPAVGGRGHAVRTGSATAVGRDSHANSGVIDAGNSGSVANRTGNAQAENGGQANTGVDRRP</sequence>
<protein>
    <submittedName>
        <fullName evidence="3">Uncharacterized protein</fullName>
    </submittedName>
</protein>
<comment type="caution">
    <text evidence="3">The sequence shown here is derived from an EMBL/GenBank/DDBJ whole genome shotgun (WGS) entry which is preliminary data.</text>
</comment>
<evidence type="ECO:0000313" key="4">
    <source>
        <dbReference type="Proteomes" id="UP000636960"/>
    </source>
</evidence>
<keyword evidence="4" id="KW-1185">Reference proteome</keyword>
<feature type="compositionally biased region" description="Polar residues" evidence="1">
    <location>
        <begin position="148"/>
        <end position="169"/>
    </location>
</feature>
<evidence type="ECO:0000313" key="3">
    <source>
        <dbReference type="EMBL" id="GIF01605.1"/>
    </source>
</evidence>
<name>A0A919MZR9_9ACTN</name>
<feature type="transmembrane region" description="Helical" evidence="2">
    <location>
        <begin position="67"/>
        <end position="88"/>
    </location>
</feature>
<keyword evidence="2" id="KW-0472">Membrane</keyword>
<keyword evidence="2" id="KW-0812">Transmembrane</keyword>
<reference evidence="3" key="1">
    <citation type="submission" date="2021-01" db="EMBL/GenBank/DDBJ databases">
        <title>Whole genome shotgun sequence of Actinoplanes rishiriensis NBRC 108556.</title>
        <authorList>
            <person name="Komaki H."/>
            <person name="Tamura T."/>
        </authorList>
    </citation>
    <scope>NUCLEOTIDE SEQUENCE</scope>
    <source>
        <strain evidence="3">NBRC 108556</strain>
    </source>
</reference>
<accession>A0A919MZR9</accession>
<organism evidence="3 4">
    <name type="scientific">Paractinoplanes rishiriensis</name>
    <dbReference type="NCBI Taxonomy" id="1050105"/>
    <lineage>
        <taxon>Bacteria</taxon>
        <taxon>Bacillati</taxon>
        <taxon>Actinomycetota</taxon>
        <taxon>Actinomycetes</taxon>
        <taxon>Micromonosporales</taxon>
        <taxon>Micromonosporaceae</taxon>
        <taxon>Paractinoplanes</taxon>
    </lineage>
</organism>
<feature type="transmembrane region" description="Helical" evidence="2">
    <location>
        <begin position="94"/>
        <end position="115"/>
    </location>
</feature>
<evidence type="ECO:0000256" key="1">
    <source>
        <dbReference type="SAM" id="MobiDB-lite"/>
    </source>
</evidence>
<gene>
    <name evidence="3" type="ORF">Ari01nite_90690</name>
</gene>
<keyword evidence="2" id="KW-1133">Transmembrane helix</keyword>
<dbReference type="AlphaFoldDB" id="A0A919MZR9"/>
<proteinExistence type="predicted"/>
<dbReference type="EMBL" id="BOMV01000107">
    <property type="protein sequence ID" value="GIF01605.1"/>
    <property type="molecule type" value="Genomic_DNA"/>
</dbReference>
<feature type="region of interest" description="Disordered" evidence="1">
    <location>
        <begin position="132"/>
        <end position="175"/>
    </location>
</feature>
<evidence type="ECO:0000256" key="2">
    <source>
        <dbReference type="SAM" id="Phobius"/>
    </source>
</evidence>